<organism evidence="2 3">
    <name type="scientific">Novosphingobium hassiacum</name>
    <dbReference type="NCBI Taxonomy" id="173676"/>
    <lineage>
        <taxon>Bacteria</taxon>
        <taxon>Pseudomonadati</taxon>
        <taxon>Pseudomonadota</taxon>
        <taxon>Alphaproteobacteria</taxon>
        <taxon>Sphingomonadales</taxon>
        <taxon>Sphingomonadaceae</taxon>
        <taxon>Novosphingobium</taxon>
    </lineage>
</organism>
<dbReference type="CDD" id="cd00829">
    <property type="entry name" value="SCP-x_thiolase"/>
    <property type="match status" value="1"/>
</dbReference>
<evidence type="ECO:0000259" key="1">
    <source>
        <dbReference type="Pfam" id="PF22691"/>
    </source>
</evidence>
<gene>
    <name evidence="2" type="ORF">GGQ88_003468</name>
</gene>
<dbReference type="InterPro" id="IPR055140">
    <property type="entry name" value="Thiolase_C_2"/>
</dbReference>
<keyword evidence="3" id="KW-1185">Reference proteome</keyword>
<dbReference type="PANTHER" id="PTHR42870">
    <property type="entry name" value="ACETYL-COA C-ACETYLTRANSFERASE"/>
    <property type="match status" value="1"/>
</dbReference>
<protein>
    <submittedName>
        <fullName evidence="2">Acetyl-CoA acetyltransferase</fullName>
    </submittedName>
</protein>
<dbReference type="Gene3D" id="3.40.47.10">
    <property type="match status" value="1"/>
</dbReference>
<dbReference type="NCBIfam" id="NF005892">
    <property type="entry name" value="PRK07855.1"/>
    <property type="match status" value="1"/>
</dbReference>
<reference evidence="2 3" key="1">
    <citation type="submission" date="2020-08" db="EMBL/GenBank/DDBJ databases">
        <title>Genomic Encyclopedia of Type Strains, Phase IV (KMG-IV): sequencing the most valuable type-strain genomes for metagenomic binning, comparative biology and taxonomic classification.</title>
        <authorList>
            <person name="Goeker M."/>
        </authorList>
    </citation>
    <scope>NUCLEOTIDE SEQUENCE [LARGE SCALE GENOMIC DNA]</scope>
    <source>
        <strain evidence="2 3">DSM 14552</strain>
    </source>
</reference>
<dbReference type="EMBL" id="JACICY010000010">
    <property type="protein sequence ID" value="MBB3862170.1"/>
    <property type="molecule type" value="Genomic_DNA"/>
</dbReference>
<dbReference type="InterPro" id="IPR016039">
    <property type="entry name" value="Thiolase-like"/>
</dbReference>
<feature type="domain" description="Thiolase C-terminal" evidence="1">
    <location>
        <begin position="265"/>
        <end position="383"/>
    </location>
</feature>
<dbReference type="SUPFAM" id="SSF53901">
    <property type="entry name" value="Thiolase-like"/>
    <property type="match status" value="2"/>
</dbReference>
<evidence type="ECO:0000313" key="2">
    <source>
        <dbReference type="EMBL" id="MBB3862170.1"/>
    </source>
</evidence>
<dbReference type="Pfam" id="PF22691">
    <property type="entry name" value="Thiolase_C_1"/>
    <property type="match status" value="1"/>
</dbReference>
<sequence>MTTISNKTAIAGYGATEFSKNSGRSELRLAVEATLGALADAGIDPSEVDGMSTFSMDNNSEQEIARAIGAKDLKFFTRIPQGGGGTLGPVQQAAMAITTGIADVVVVYRAMNERSEYRFGQPMHSLPPTSDNVIFAYHGAAGLMTPAAMIGLMMRRYMHETGATSLDFANYAVLARKYASTNPNAFYYGKPITVEDHQNSRMVADPLHLLDCCQESDGGVALVIVSAERARDLRQKPVYIRAAAQGSPKGTVSLGGFYKDNIWPFDECAAAARQLYAQSGMSPQDLDAAIIYDHFGPSVFPGLEAYGFCKKGEAKDFVKDGHLEIGGKLPINMHGGQLGEAYIHGMNGVAEAVRQLRGTAVNQVPGARNMLVTAGSGLPTSSAILGVD</sequence>
<accession>A0A7W6A2Q0</accession>
<dbReference type="AlphaFoldDB" id="A0A7W6A2Q0"/>
<comment type="caution">
    <text evidence="2">The sequence shown here is derived from an EMBL/GenBank/DDBJ whole genome shotgun (WGS) entry which is preliminary data.</text>
</comment>
<evidence type="ECO:0000313" key="3">
    <source>
        <dbReference type="Proteomes" id="UP000562395"/>
    </source>
</evidence>
<dbReference type="Proteomes" id="UP000562395">
    <property type="component" value="Unassembled WGS sequence"/>
</dbReference>
<dbReference type="InterPro" id="IPR002155">
    <property type="entry name" value="Thiolase"/>
</dbReference>
<keyword evidence="2" id="KW-0808">Transferase</keyword>
<dbReference type="GO" id="GO:0003988">
    <property type="term" value="F:acetyl-CoA C-acyltransferase activity"/>
    <property type="evidence" value="ECO:0007669"/>
    <property type="project" value="UniProtKB-ARBA"/>
</dbReference>
<name>A0A7W6A2Q0_9SPHN</name>
<proteinExistence type="predicted"/>
<dbReference type="RefSeq" id="WP_183614660.1">
    <property type="nucleotide sequence ID" value="NZ_JACICY010000010.1"/>
</dbReference>
<dbReference type="PANTHER" id="PTHR42870:SF1">
    <property type="entry name" value="NON-SPECIFIC LIPID-TRANSFER PROTEIN-LIKE 2"/>
    <property type="match status" value="1"/>
</dbReference>
<dbReference type="PIRSF" id="PIRSF000429">
    <property type="entry name" value="Ac-CoA_Ac_transf"/>
    <property type="match status" value="1"/>
</dbReference>